<dbReference type="EMBL" id="MN739082">
    <property type="protein sequence ID" value="QHS87503.1"/>
    <property type="molecule type" value="Genomic_DNA"/>
</dbReference>
<dbReference type="AlphaFoldDB" id="A0A6C0B7P9"/>
<proteinExistence type="predicted"/>
<sequence length="174" mass="20655">MEKMMNIINGESRISLRIIDWFVTNFAKKNFTVYSIPAKNRCSTVYNGEENMERFKVFNSYKLELKAYSKIRFDPFSRRERIMIPYADETYLETTIGQLNFFKWAIENRVLEYIDEHYEAIEADMNSRNSISKKNVDEPGETTDNKTRKKREELSVSACKTIKKEIVKIVVKFN</sequence>
<name>A0A6C0B7P9_9ZZZZ</name>
<accession>A0A6C0B7P9</accession>
<evidence type="ECO:0000256" key="1">
    <source>
        <dbReference type="SAM" id="MobiDB-lite"/>
    </source>
</evidence>
<feature type="region of interest" description="Disordered" evidence="1">
    <location>
        <begin position="131"/>
        <end position="150"/>
    </location>
</feature>
<reference evidence="2" key="1">
    <citation type="journal article" date="2020" name="Nature">
        <title>Giant virus diversity and host interactions through global metagenomics.</title>
        <authorList>
            <person name="Schulz F."/>
            <person name="Roux S."/>
            <person name="Paez-Espino D."/>
            <person name="Jungbluth S."/>
            <person name="Walsh D.A."/>
            <person name="Denef V.J."/>
            <person name="McMahon K.D."/>
            <person name="Konstantinidis K.T."/>
            <person name="Eloe-Fadrosh E.A."/>
            <person name="Kyrpides N.C."/>
            <person name="Woyke T."/>
        </authorList>
    </citation>
    <scope>NUCLEOTIDE SEQUENCE</scope>
    <source>
        <strain evidence="2">GVMAG-M-3300010157-4</strain>
    </source>
</reference>
<dbReference type="InterPro" id="IPR055621">
    <property type="entry name" value="DUF7197"/>
</dbReference>
<protein>
    <submittedName>
        <fullName evidence="2">Uncharacterized protein</fullName>
    </submittedName>
</protein>
<dbReference type="Pfam" id="PF23827">
    <property type="entry name" value="DUF7197"/>
    <property type="match status" value="1"/>
</dbReference>
<evidence type="ECO:0000313" key="2">
    <source>
        <dbReference type="EMBL" id="QHS87503.1"/>
    </source>
</evidence>
<organism evidence="2">
    <name type="scientific">viral metagenome</name>
    <dbReference type="NCBI Taxonomy" id="1070528"/>
    <lineage>
        <taxon>unclassified sequences</taxon>
        <taxon>metagenomes</taxon>
        <taxon>organismal metagenomes</taxon>
    </lineage>
</organism>